<gene>
    <name evidence="4" type="ORF">FRZ00_03225</name>
</gene>
<keyword evidence="1" id="KW-0238">DNA-binding</keyword>
<dbReference type="InterPro" id="IPR009061">
    <property type="entry name" value="DNA-bd_dom_put_sf"/>
</dbReference>
<dbReference type="GO" id="GO:0003677">
    <property type="term" value="F:DNA binding"/>
    <property type="evidence" value="ECO:0007669"/>
    <property type="project" value="UniProtKB-KW"/>
</dbReference>
<sequence>MRIGELARRSGVSPRALRYYEEQGLLRPERRPSGYREYDEDDVRTVRDVRTLLAAGLGTATIAAVLPCTAGDEVSLLLPACAPLAEEVLAERDRIEETMRQLGAALGLLREMIDRSGLESRAADGGDGTGCGHETLASPQPLGSR</sequence>
<accession>A0A5N5WEF2</accession>
<dbReference type="AlphaFoldDB" id="A0A5N5WEF2"/>
<reference evidence="4 5" key="1">
    <citation type="journal article" date="2019" name="Microb. Cell Fact.">
        <title>Exploring novel herbicidin analogues by transcriptional regulator overexpression and MS/MS molecular networking.</title>
        <authorList>
            <person name="Shi Y."/>
            <person name="Gu R."/>
            <person name="Li Y."/>
            <person name="Wang X."/>
            <person name="Ren W."/>
            <person name="Li X."/>
            <person name="Wang L."/>
            <person name="Xie Y."/>
            <person name="Hong B."/>
        </authorList>
    </citation>
    <scope>NUCLEOTIDE SEQUENCE [LARGE SCALE GENOMIC DNA]</scope>
    <source>
        <strain evidence="4 5">US-43</strain>
    </source>
</reference>
<protein>
    <submittedName>
        <fullName evidence="4">MerR family transcriptional regulator</fullName>
    </submittedName>
</protein>
<dbReference type="Gene3D" id="1.10.1660.10">
    <property type="match status" value="1"/>
</dbReference>
<dbReference type="PROSITE" id="PS50937">
    <property type="entry name" value="HTH_MERR_2"/>
    <property type="match status" value="1"/>
</dbReference>
<dbReference type="EMBL" id="VOKX01000007">
    <property type="protein sequence ID" value="KAB7851153.1"/>
    <property type="molecule type" value="Genomic_DNA"/>
</dbReference>
<dbReference type="PANTHER" id="PTHR30204">
    <property type="entry name" value="REDOX-CYCLING DRUG-SENSING TRANSCRIPTIONAL ACTIVATOR SOXR"/>
    <property type="match status" value="1"/>
</dbReference>
<dbReference type="OrthoDB" id="3824912at2"/>
<organism evidence="4 5">
    <name type="scientific">Streptomyces mobaraensis</name>
    <name type="common">Streptoverticillium mobaraense</name>
    <dbReference type="NCBI Taxonomy" id="35621"/>
    <lineage>
        <taxon>Bacteria</taxon>
        <taxon>Bacillati</taxon>
        <taxon>Actinomycetota</taxon>
        <taxon>Actinomycetes</taxon>
        <taxon>Kitasatosporales</taxon>
        <taxon>Streptomycetaceae</taxon>
        <taxon>Streptomyces</taxon>
    </lineage>
</organism>
<proteinExistence type="predicted"/>
<dbReference type="Pfam" id="PF13411">
    <property type="entry name" value="MerR_1"/>
    <property type="match status" value="1"/>
</dbReference>
<dbReference type="PRINTS" id="PR00040">
    <property type="entry name" value="HTHMERR"/>
</dbReference>
<comment type="caution">
    <text evidence="4">The sequence shown here is derived from an EMBL/GenBank/DDBJ whole genome shotgun (WGS) entry which is preliminary data.</text>
</comment>
<dbReference type="PROSITE" id="PS00552">
    <property type="entry name" value="HTH_MERR_1"/>
    <property type="match status" value="1"/>
</dbReference>
<evidence type="ECO:0000256" key="1">
    <source>
        <dbReference type="ARBA" id="ARBA00023125"/>
    </source>
</evidence>
<evidence type="ECO:0000256" key="2">
    <source>
        <dbReference type="SAM" id="MobiDB-lite"/>
    </source>
</evidence>
<dbReference type="SMART" id="SM00422">
    <property type="entry name" value="HTH_MERR"/>
    <property type="match status" value="1"/>
</dbReference>
<keyword evidence="5" id="KW-1185">Reference proteome</keyword>
<dbReference type="Proteomes" id="UP000327000">
    <property type="component" value="Unassembled WGS sequence"/>
</dbReference>
<dbReference type="RefSeq" id="WP_152262384.1">
    <property type="nucleotide sequence ID" value="NZ_VOKX01000007.1"/>
</dbReference>
<dbReference type="GO" id="GO:0003700">
    <property type="term" value="F:DNA-binding transcription factor activity"/>
    <property type="evidence" value="ECO:0007669"/>
    <property type="project" value="InterPro"/>
</dbReference>
<dbReference type="InterPro" id="IPR000551">
    <property type="entry name" value="MerR-type_HTH_dom"/>
</dbReference>
<evidence type="ECO:0000313" key="5">
    <source>
        <dbReference type="Proteomes" id="UP000327000"/>
    </source>
</evidence>
<feature type="domain" description="HTH merR-type" evidence="3">
    <location>
        <begin position="1"/>
        <end position="68"/>
    </location>
</feature>
<evidence type="ECO:0000313" key="4">
    <source>
        <dbReference type="EMBL" id="KAB7851153.1"/>
    </source>
</evidence>
<dbReference type="PANTHER" id="PTHR30204:SF93">
    <property type="entry name" value="HTH MERR-TYPE DOMAIN-CONTAINING PROTEIN"/>
    <property type="match status" value="1"/>
</dbReference>
<dbReference type="InterPro" id="IPR047057">
    <property type="entry name" value="MerR_fam"/>
</dbReference>
<evidence type="ECO:0000259" key="3">
    <source>
        <dbReference type="PROSITE" id="PS50937"/>
    </source>
</evidence>
<feature type="region of interest" description="Disordered" evidence="2">
    <location>
        <begin position="119"/>
        <end position="145"/>
    </location>
</feature>
<dbReference type="SUPFAM" id="SSF46955">
    <property type="entry name" value="Putative DNA-binding domain"/>
    <property type="match status" value="1"/>
</dbReference>
<name>A0A5N5WEF2_STRMB</name>